<dbReference type="InterPro" id="IPR002190">
    <property type="entry name" value="MHD_dom"/>
</dbReference>
<dbReference type="GeneID" id="101587948"/>
<keyword evidence="3" id="KW-1185">Reference proteome</keyword>
<accession>A0A6P3F486</accession>
<reference evidence="4" key="1">
    <citation type="submission" date="2025-08" db="UniProtKB">
        <authorList>
            <consortium name="RefSeq"/>
        </authorList>
    </citation>
    <scope>IDENTIFICATION</scope>
</reference>
<gene>
    <name evidence="4" type="primary">LOC101587948</name>
</gene>
<protein>
    <submittedName>
        <fullName evidence="4">Melanoma-associated antigen B3</fullName>
    </submittedName>
</protein>
<evidence type="ECO:0000256" key="1">
    <source>
        <dbReference type="SAM" id="MobiDB-lite"/>
    </source>
</evidence>
<dbReference type="OrthoDB" id="205198at2759"/>
<evidence type="ECO:0000313" key="4">
    <source>
        <dbReference type="RefSeq" id="XP_004631468.1"/>
    </source>
</evidence>
<feature type="compositionally biased region" description="Basic and acidic residues" evidence="1">
    <location>
        <begin position="78"/>
        <end position="87"/>
    </location>
</feature>
<dbReference type="Gene3D" id="1.10.10.1200">
    <property type="entry name" value="MAGE homology domain, winged helix WH1 motif"/>
    <property type="match status" value="1"/>
</dbReference>
<dbReference type="InterPro" id="IPR041898">
    <property type="entry name" value="MAGE_WH1"/>
</dbReference>
<feature type="compositionally biased region" description="Polar residues" evidence="1">
    <location>
        <begin position="51"/>
        <end position="76"/>
    </location>
</feature>
<dbReference type="InterPro" id="IPR037445">
    <property type="entry name" value="MAGE"/>
</dbReference>
<dbReference type="RefSeq" id="XP_004631468.1">
    <property type="nucleotide sequence ID" value="XM_004631411.1"/>
</dbReference>
<dbReference type="InParanoid" id="A0A6P3F486"/>
<dbReference type="FunFam" id="1.10.10.1210:FF:000001">
    <property type="entry name" value="melanoma-associated antigen D1"/>
    <property type="match status" value="1"/>
</dbReference>
<dbReference type="GO" id="GO:0005634">
    <property type="term" value="C:nucleus"/>
    <property type="evidence" value="ECO:0007669"/>
    <property type="project" value="TreeGrafter"/>
</dbReference>
<feature type="compositionally biased region" description="Low complexity" evidence="1">
    <location>
        <begin position="97"/>
        <end position="111"/>
    </location>
</feature>
<feature type="compositionally biased region" description="Basic and acidic residues" evidence="1">
    <location>
        <begin position="8"/>
        <end position="22"/>
    </location>
</feature>
<dbReference type="Proteomes" id="UP000515203">
    <property type="component" value="Unplaced"/>
</dbReference>
<dbReference type="Pfam" id="PF01454">
    <property type="entry name" value="MAGE"/>
    <property type="match status" value="1"/>
</dbReference>
<dbReference type="SMART" id="SM01373">
    <property type="entry name" value="MAGE"/>
    <property type="match status" value="1"/>
</dbReference>
<dbReference type="Gene3D" id="1.10.10.1210">
    <property type="entry name" value="MAGE homology domain, winged helix WH2 motif"/>
    <property type="match status" value="1"/>
</dbReference>
<feature type="domain" description="MAGE" evidence="2">
    <location>
        <begin position="174"/>
        <end position="373"/>
    </location>
</feature>
<dbReference type="GO" id="GO:0000122">
    <property type="term" value="P:negative regulation of transcription by RNA polymerase II"/>
    <property type="evidence" value="ECO:0007669"/>
    <property type="project" value="TreeGrafter"/>
</dbReference>
<proteinExistence type="predicted"/>
<feature type="compositionally biased region" description="Basic residues" evidence="1">
    <location>
        <begin position="157"/>
        <end position="173"/>
    </location>
</feature>
<dbReference type="InterPro" id="IPR041899">
    <property type="entry name" value="MAGE_WH2"/>
</dbReference>
<dbReference type="PANTHER" id="PTHR11736:SF53">
    <property type="entry name" value="MELANOMA-ASSOCIATED ANTIGEN B3"/>
    <property type="match status" value="1"/>
</dbReference>
<dbReference type="PANTHER" id="PTHR11736">
    <property type="entry name" value="MELANOMA-ASSOCIATED ANTIGEN MAGE ANTIGEN"/>
    <property type="match status" value="1"/>
</dbReference>
<feature type="region of interest" description="Disordered" evidence="1">
    <location>
        <begin position="1"/>
        <end position="22"/>
    </location>
</feature>
<evidence type="ECO:0000313" key="3">
    <source>
        <dbReference type="Proteomes" id="UP000515203"/>
    </source>
</evidence>
<sequence length="423" mass="47643">MSKQQKKNLPDSEKICLGEEKTQVNEEILRMPIKKRLLYYLYSSPAGVTTEIGSPSQAQSPPEGSQQEVCSTNAAHESNVRSEEAGKGKSKKKQKASTKMATTAEVQAAATTKRKLRSSSRAAQVTPEMGSASQSQSPPGGSQAEVSTTEATTTAKRQSKRERKPKPKGKKKAFTNMVNNLVNHIIEMYQKKKPIMKKAMLKVIDKKHKKLFPKLLRRASFNIEVVFGVELKEVDAIKGSYSLVDKMSLPYNGVVSRGKGYPKTGLLMHLLGLIFMKGNSATEENIWKFLNKMKIYDGQKHFLFGEPRKLIMKDLVRLKYLEYRLVYDSDLPHYEFLWGPRAYAETSKMKVLEFWAKINNTVPSAFEARYEEALREEELEAEAIASLSDSAEDTQSDRSILEVTTLPTVIEVDEEDEEIIVCD</sequence>
<dbReference type="PROSITE" id="PS50838">
    <property type="entry name" value="MAGE"/>
    <property type="match status" value="1"/>
</dbReference>
<evidence type="ECO:0000259" key="2">
    <source>
        <dbReference type="PROSITE" id="PS50838"/>
    </source>
</evidence>
<name>A0A6P3F486_OCTDE</name>
<organism evidence="3 4">
    <name type="scientific">Octodon degus</name>
    <name type="common">Degu</name>
    <name type="synonym">Sciurus degus</name>
    <dbReference type="NCBI Taxonomy" id="10160"/>
    <lineage>
        <taxon>Eukaryota</taxon>
        <taxon>Metazoa</taxon>
        <taxon>Chordata</taxon>
        <taxon>Craniata</taxon>
        <taxon>Vertebrata</taxon>
        <taxon>Euteleostomi</taxon>
        <taxon>Mammalia</taxon>
        <taxon>Eutheria</taxon>
        <taxon>Euarchontoglires</taxon>
        <taxon>Glires</taxon>
        <taxon>Rodentia</taxon>
        <taxon>Hystricomorpha</taxon>
        <taxon>Octodontidae</taxon>
        <taxon>Octodon</taxon>
    </lineage>
</organism>
<feature type="compositionally biased region" description="Low complexity" evidence="1">
    <location>
        <begin position="130"/>
        <end position="155"/>
    </location>
</feature>
<dbReference type="AlphaFoldDB" id="A0A6P3F486"/>
<feature type="region of interest" description="Disordered" evidence="1">
    <location>
        <begin position="48"/>
        <end position="173"/>
    </location>
</feature>